<comment type="caution">
    <text evidence="12">The sequence shown here is derived from an EMBL/GenBank/DDBJ whole genome shotgun (WGS) entry which is preliminary data.</text>
</comment>
<dbReference type="PANTHER" id="PTHR10851">
    <property type="entry name" value="PYRIDOXINE-5-PHOSPHATE OXIDASE"/>
    <property type="match status" value="1"/>
</dbReference>
<evidence type="ECO:0000256" key="8">
    <source>
        <dbReference type="ARBA" id="ARBA00022643"/>
    </source>
</evidence>
<dbReference type="EC" id="1.4.3.5" evidence="6"/>
<dbReference type="InterPro" id="IPR019576">
    <property type="entry name" value="Pyridoxamine_oxidase_dimer_C"/>
</dbReference>
<dbReference type="InterPro" id="IPR011576">
    <property type="entry name" value="Pyridox_Oxase_N"/>
</dbReference>
<dbReference type="SMR" id="A0A482WJW5"/>
<feature type="domain" description="Pyridoxine 5'-phosphate oxidase dimerisation C-terminal" evidence="11">
    <location>
        <begin position="207"/>
        <end position="244"/>
    </location>
</feature>
<evidence type="ECO:0000256" key="9">
    <source>
        <dbReference type="ARBA" id="ARBA00023002"/>
    </source>
</evidence>
<protein>
    <recommendedName>
        <fullName evidence="6">pyridoxal 5'-phosphate synthase</fullName>
        <ecNumber evidence="6">1.4.3.5</ecNumber>
    </recommendedName>
</protein>
<dbReference type="GO" id="GO:0010181">
    <property type="term" value="F:FMN binding"/>
    <property type="evidence" value="ECO:0007669"/>
    <property type="project" value="InterPro"/>
</dbReference>
<comment type="similarity">
    <text evidence="5">Belongs to the pyridoxamine 5'-phosphate oxidase family.</text>
</comment>
<dbReference type="Gene3D" id="2.30.110.10">
    <property type="entry name" value="Electron Transport, Fmn-binding Protein, Chain A"/>
    <property type="match status" value="1"/>
</dbReference>
<dbReference type="InterPro" id="IPR000659">
    <property type="entry name" value="Pyridox_Oxase"/>
</dbReference>
<evidence type="ECO:0000256" key="4">
    <source>
        <dbReference type="ARBA" id="ARBA00005037"/>
    </source>
</evidence>
<feature type="domain" description="Pyridoxamine 5'-phosphate oxidase N-terminal" evidence="10">
    <location>
        <begin position="69"/>
        <end position="171"/>
    </location>
</feature>
<evidence type="ECO:0000256" key="6">
    <source>
        <dbReference type="ARBA" id="ARBA00012801"/>
    </source>
</evidence>
<dbReference type="GO" id="GO:0004733">
    <property type="term" value="F:pyridoxamine phosphate oxidase activity"/>
    <property type="evidence" value="ECO:0007669"/>
    <property type="project" value="UniProtKB-EC"/>
</dbReference>
<comment type="pathway">
    <text evidence="3">Cofactor metabolism; pyridoxal 5'-phosphate salvage; pyridoxal 5'-phosphate from pyridoxamine 5'-phosphate: step 1/1.</text>
</comment>
<evidence type="ECO:0000256" key="3">
    <source>
        <dbReference type="ARBA" id="ARBA00004738"/>
    </source>
</evidence>
<dbReference type="Proteomes" id="UP000291343">
    <property type="component" value="Unassembled WGS sequence"/>
</dbReference>
<dbReference type="Pfam" id="PF10590">
    <property type="entry name" value="PNP_phzG_C"/>
    <property type="match status" value="1"/>
</dbReference>
<organism evidence="12 13">
    <name type="scientific">Laodelphax striatellus</name>
    <name type="common">Small brown planthopper</name>
    <name type="synonym">Delphax striatella</name>
    <dbReference type="NCBI Taxonomy" id="195883"/>
    <lineage>
        <taxon>Eukaryota</taxon>
        <taxon>Metazoa</taxon>
        <taxon>Ecdysozoa</taxon>
        <taxon>Arthropoda</taxon>
        <taxon>Hexapoda</taxon>
        <taxon>Insecta</taxon>
        <taxon>Pterygota</taxon>
        <taxon>Neoptera</taxon>
        <taxon>Paraneoptera</taxon>
        <taxon>Hemiptera</taxon>
        <taxon>Auchenorrhyncha</taxon>
        <taxon>Fulgoroidea</taxon>
        <taxon>Delphacidae</taxon>
        <taxon>Criomorphinae</taxon>
        <taxon>Laodelphax</taxon>
    </lineage>
</organism>
<comment type="pathway">
    <text evidence="4">Cofactor metabolism; pyridoxal 5'-phosphate salvage; pyridoxal 5'-phosphate from pyridoxine 5'-phosphate: step 1/1.</text>
</comment>
<evidence type="ECO:0000313" key="13">
    <source>
        <dbReference type="Proteomes" id="UP000291343"/>
    </source>
</evidence>
<keyword evidence="13" id="KW-1185">Reference proteome</keyword>
<evidence type="ECO:0000256" key="2">
    <source>
        <dbReference type="ARBA" id="ARBA00003691"/>
    </source>
</evidence>
<dbReference type="EMBL" id="QKKF02033231">
    <property type="protein sequence ID" value="RZF33827.1"/>
    <property type="molecule type" value="Genomic_DNA"/>
</dbReference>
<comment type="function">
    <text evidence="2">Catalyzes the oxidation of either pyridoxine 5'-phosphate (PNP) or pyridoxamine 5'-phosphate (PMP) into pyridoxal 5'-phosphate (PLP).</text>
</comment>
<dbReference type="PANTHER" id="PTHR10851:SF4">
    <property type="entry name" value="PYRIDOXAL 5'-PHOSPHATE SYNTHASE"/>
    <property type="match status" value="1"/>
</dbReference>
<dbReference type="OrthoDB" id="303614at2759"/>
<dbReference type="InterPro" id="IPR012349">
    <property type="entry name" value="Split_barrel_FMN-bd"/>
</dbReference>
<dbReference type="SUPFAM" id="SSF50475">
    <property type="entry name" value="FMN-binding split barrel"/>
    <property type="match status" value="1"/>
</dbReference>
<gene>
    <name evidence="12" type="ORF">LSTR_LSTR008950</name>
</gene>
<evidence type="ECO:0000256" key="5">
    <source>
        <dbReference type="ARBA" id="ARBA00007301"/>
    </source>
</evidence>
<keyword evidence="8" id="KW-0288">FMN</keyword>
<evidence type="ECO:0000256" key="1">
    <source>
        <dbReference type="ARBA" id="ARBA00001917"/>
    </source>
</evidence>
<dbReference type="InParanoid" id="A0A482WJW5"/>
<evidence type="ECO:0000256" key="7">
    <source>
        <dbReference type="ARBA" id="ARBA00022630"/>
    </source>
</evidence>
<comment type="cofactor">
    <cofactor evidence="1">
        <name>FMN</name>
        <dbReference type="ChEBI" id="CHEBI:58210"/>
    </cofactor>
</comment>
<dbReference type="AlphaFoldDB" id="A0A482WJW5"/>
<proteinExistence type="inferred from homology"/>
<keyword evidence="9" id="KW-0560">Oxidoreductase</keyword>
<name>A0A482WJW5_LAOST</name>
<dbReference type="UniPathway" id="UPA01068">
    <property type="reaction ID" value="UER00304"/>
</dbReference>
<keyword evidence="7" id="KW-0285">Flavoprotein</keyword>
<dbReference type="STRING" id="195883.A0A482WJW5"/>
<evidence type="ECO:0000259" key="11">
    <source>
        <dbReference type="Pfam" id="PF10590"/>
    </source>
</evidence>
<sequence length="245" mass="28269">MKLVSNVITALGGAKSLRRLSSALPKTDNVKPTEKESTGLHQIQTNYKSPFLLFKDWYKDHEIPDNQIASKALTLSTANKQGQVSSRTLILRRLDEDGMVIMTDNRSRKAKDLNENPYASMVYLWVTMQDNQILARQVRVEGDVVQLPTDNMAEIFEIEPLFCKIRAHICHQGKTVDWNQMKDHHDKLHEQVENNNLQLEKPDHVVAYKIFPYTMEFYESLGQTIADRLLYVKNGNEWEIKRLAA</sequence>
<accession>A0A482WJW5</accession>
<dbReference type="Pfam" id="PF01243">
    <property type="entry name" value="PNPOx_N"/>
    <property type="match status" value="1"/>
</dbReference>
<dbReference type="GO" id="GO:0008615">
    <property type="term" value="P:pyridoxine biosynthetic process"/>
    <property type="evidence" value="ECO:0007669"/>
    <property type="project" value="InterPro"/>
</dbReference>
<dbReference type="PIRSF" id="PIRSF000190">
    <property type="entry name" value="Pyd_amn-ph_oxd"/>
    <property type="match status" value="1"/>
</dbReference>
<reference evidence="12 13" key="1">
    <citation type="journal article" date="2017" name="Gigascience">
        <title>Genome sequence of the small brown planthopper, Laodelphax striatellus.</title>
        <authorList>
            <person name="Zhu J."/>
            <person name="Jiang F."/>
            <person name="Wang X."/>
            <person name="Yang P."/>
            <person name="Bao Y."/>
            <person name="Zhao W."/>
            <person name="Wang W."/>
            <person name="Lu H."/>
            <person name="Wang Q."/>
            <person name="Cui N."/>
            <person name="Li J."/>
            <person name="Chen X."/>
            <person name="Luo L."/>
            <person name="Yu J."/>
            <person name="Kang L."/>
            <person name="Cui F."/>
        </authorList>
    </citation>
    <scope>NUCLEOTIDE SEQUENCE [LARGE SCALE GENOMIC DNA]</scope>
    <source>
        <strain evidence="12">Lst14</strain>
    </source>
</reference>
<evidence type="ECO:0000259" key="10">
    <source>
        <dbReference type="Pfam" id="PF01243"/>
    </source>
</evidence>
<evidence type="ECO:0000313" key="12">
    <source>
        <dbReference type="EMBL" id="RZF33827.1"/>
    </source>
</evidence>